<proteinExistence type="predicted"/>
<evidence type="ECO:0000313" key="3">
    <source>
        <dbReference type="Proteomes" id="UP001303046"/>
    </source>
</evidence>
<gene>
    <name evidence="2" type="primary">Necator_chrII.g8689</name>
    <name evidence="2" type="ORF">RB195_020894</name>
</gene>
<feature type="region of interest" description="Disordered" evidence="1">
    <location>
        <begin position="422"/>
        <end position="450"/>
    </location>
</feature>
<reference evidence="2 3" key="1">
    <citation type="submission" date="2023-08" db="EMBL/GenBank/DDBJ databases">
        <title>A Necator americanus chromosomal reference genome.</title>
        <authorList>
            <person name="Ilik V."/>
            <person name="Petrzelkova K.J."/>
            <person name="Pardy F."/>
            <person name="Fuh T."/>
            <person name="Niatou-Singa F.S."/>
            <person name="Gouil Q."/>
            <person name="Baker L."/>
            <person name="Ritchie M.E."/>
            <person name="Jex A.R."/>
            <person name="Gazzola D."/>
            <person name="Li H."/>
            <person name="Toshio Fujiwara R."/>
            <person name="Zhan B."/>
            <person name="Aroian R.V."/>
            <person name="Pafco B."/>
            <person name="Schwarz E.M."/>
        </authorList>
    </citation>
    <scope>NUCLEOTIDE SEQUENCE [LARGE SCALE GENOMIC DNA]</scope>
    <source>
        <strain evidence="2 3">Aroian</strain>
        <tissue evidence="2">Whole animal</tissue>
    </source>
</reference>
<feature type="region of interest" description="Disordered" evidence="1">
    <location>
        <begin position="58"/>
        <end position="92"/>
    </location>
</feature>
<feature type="compositionally biased region" description="Polar residues" evidence="1">
    <location>
        <begin position="58"/>
        <end position="87"/>
    </location>
</feature>
<feature type="region of interest" description="Disordered" evidence="1">
    <location>
        <begin position="129"/>
        <end position="219"/>
    </location>
</feature>
<evidence type="ECO:0000313" key="2">
    <source>
        <dbReference type="EMBL" id="KAK6739092.1"/>
    </source>
</evidence>
<name>A0ABR1CMN8_NECAM</name>
<feature type="region of interest" description="Disordered" evidence="1">
    <location>
        <begin position="285"/>
        <end position="310"/>
    </location>
</feature>
<organism evidence="2 3">
    <name type="scientific">Necator americanus</name>
    <name type="common">Human hookworm</name>
    <dbReference type="NCBI Taxonomy" id="51031"/>
    <lineage>
        <taxon>Eukaryota</taxon>
        <taxon>Metazoa</taxon>
        <taxon>Ecdysozoa</taxon>
        <taxon>Nematoda</taxon>
        <taxon>Chromadorea</taxon>
        <taxon>Rhabditida</taxon>
        <taxon>Rhabditina</taxon>
        <taxon>Rhabditomorpha</taxon>
        <taxon>Strongyloidea</taxon>
        <taxon>Ancylostomatidae</taxon>
        <taxon>Bunostominae</taxon>
        <taxon>Necator</taxon>
    </lineage>
</organism>
<sequence>MNIFERQLKSILESLIAVKRKLLMERGYEKYKSIVFKSGRNLVPSWLFFGDAPDVGSSESNTTSVTEGPNVEINNSNSDHGSFPTNETDGEVTHRVNVREESSVEENGSGLTPLTITESTTQAMDELPFSSSFSFSNPLNHSDGIPSEDSDTTKPSPSPTTMFPESSTTETENSSTMLLFTTTQATTQAATQTTTAQTSDETTQAAVQENSEESTTTGTTFTAISEISVENSTTATVPTHSSSTTAPTTTLEQISTSVEPINSSHAPEILPPLLSIPPLSDLSSFSSLNTPLDDTSRPPTPVEENSERRGVEKKKSFGVIGYRNSIRLRKLQKKFINSGKTLTHFNVAESDGRRVFRLWRNAPLSHVEKHRFVMRRARQSQKNSTHPWKRNEIYTANRRVLIVPSEKAELLTKCLHSSQKSLKHGIKKDGHPKQNGISTKIQENSRKRRSTRKLRYGYVPAKQKLLQFFIHFRPT</sequence>
<feature type="region of interest" description="Disordered" evidence="1">
    <location>
        <begin position="231"/>
        <end position="250"/>
    </location>
</feature>
<feature type="compositionally biased region" description="Low complexity" evidence="1">
    <location>
        <begin position="153"/>
        <end position="206"/>
    </location>
</feature>
<protein>
    <submittedName>
        <fullName evidence="2">Uncharacterized protein</fullName>
    </submittedName>
</protein>
<feature type="compositionally biased region" description="Low complexity" evidence="1">
    <location>
        <begin position="232"/>
        <end position="250"/>
    </location>
</feature>
<comment type="caution">
    <text evidence="2">The sequence shown here is derived from an EMBL/GenBank/DDBJ whole genome shotgun (WGS) entry which is preliminary data.</text>
</comment>
<dbReference type="Proteomes" id="UP001303046">
    <property type="component" value="Unassembled WGS sequence"/>
</dbReference>
<dbReference type="EMBL" id="JAVFWL010000002">
    <property type="protein sequence ID" value="KAK6739092.1"/>
    <property type="molecule type" value="Genomic_DNA"/>
</dbReference>
<accession>A0ABR1CMN8</accession>
<evidence type="ECO:0000256" key="1">
    <source>
        <dbReference type="SAM" id="MobiDB-lite"/>
    </source>
</evidence>
<keyword evidence="3" id="KW-1185">Reference proteome</keyword>